<sequence length="131" mass="14167">MPHADATLRHVFVYGTLRRGGRNDIARYRPAPVFVGMAVVSGTLLDLETYPGVVLGGCGRVHGEVYRITPSVEAELDVLEEVAPDGSGEYLRKQVQVHVAGADLACLVYELHPSRAAGREVIASGDWLAKR</sequence>
<protein>
    <submittedName>
        <fullName evidence="2">Gamma-glutamylcyclotransferase</fullName>
    </submittedName>
</protein>
<dbReference type="RefSeq" id="WP_140842619.1">
    <property type="nucleotide sequence ID" value="NZ_RCZI01000003.1"/>
</dbReference>
<dbReference type="InterPro" id="IPR013024">
    <property type="entry name" value="GGCT-like"/>
</dbReference>
<dbReference type="Pfam" id="PF06094">
    <property type="entry name" value="GGACT"/>
    <property type="match status" value="1"/>
</dbReference>
<keyword evidence="2" id="KW-0808">Transferase</keyword>
<name>A0A502DRK8_9BURK</name>
<proteinExistence type="predicted"/>
<evidence type="ECO:0000259" key="1">
    <source>
        <dbReference type="Pfam" id="PF06094"/>
    </source>
</evidence>
<feature type="domain" description="Gamma-glutamylcyclotransferase AIG2-like" evidence="1">
    <location>
        <begin position="11"/>
        <end position="128"/>
    </location>
</feature>
<dbReference type="Proteomes" id="UP000319212">
    <property type="component" value="Unassembled WGS sequence"/>
</dbReference>
<comment type="caution">
    <text evidence="2">The sequence shown here is derived from an EMBL/GenBank/DDBJ whole genome shotgun (WGS) entry which is preliminary data.</text>
</comment>
<dbReference type="SUPFAM" id="SSF110857">
    <property type="entry name" value="Gamma-glutamyl cyclotransferase-like"/>
    <property type="match status" value="1"/>
</dbReference>
<dbReference type="InterPro" id="IPR036568">
    <property type="entry name" value="GGCT-like_sf"/>
</dbReference>
<dbReference type="EMBL" id="RCZI01000003">
    <property type="protein sequence ID" value="TPG27967.1"/>
    <property type="molecule type" value="Genomic_DNA"/>
</dbReference>
<organism evidence="2 3">
    <name type="scientific">Variovorax guangxiensis</name>
    <dbReference type="NCBI Taxonomy" id="1775474"/>
    <lineage>
        <taxon>Bacteria</taxon>
        <taxon>Pseudomonadati</taxon>
        <taxon>Pseudomonadota</taxon>
        <taxon>Betaproteobacteria</taxon>
        <taxon>Burkholderiales</taxon>
        <taxon>Comamonadaceae</taxon>
        <taxon>Variovorax</taxon>
    </lineage>
</organism>
<dbReference type="AlphaFoldDB" id="A0A502DRK8"/>
<evidence type="ECO:0000313" key="3">
    <source>
        <dbReference type="Proteomes" id="UP000319212"/>
    </source>
</evidence>
<dbReference type="OrthoDB" id="8538589at2"/>
<accession>A0A502DRK8</accession>
<gene>
    <name evidence="2" type="ORF">EAH82_13385</name>
</gene>
<dbReference type="Gene3D" id="3.10.490.10">
    <property type="entry name" value="Gamma-glutamyl cyclotransferase-like"/>
    <property type="match status" value="1"/>
</dbReference>
<evidence type="ECO:0000313" key="2">
    <source>
        <dbReference type="EMBL" id="TPG27967.1"/>
    </source>
</evidence>
<dbReference type="GO" id="GO:0016740">
    <property type="term" value="F:transferase activity"/>
    <property type="evidence" value="ECO:0007669"/>
    <property type="project" value="UniProtKB-KW"/>
</dbReference>
<reference evidence="2 3" key="1">
    <citation type="journal article" date="2019" name="Environ. Microbiol.">
        <title>Species interactions and distinct microbial communities in high Arctic permafrost affected cryosols are associated with the CH4 and CO2 gas fluxes.</title>
        <authorList>
            <person name="Altshuler I."/>
            <person name="Hamel J."/>
            <person name="Turney S."/>
            <person name="Magnuson E."/>
            <person name="Levesque R."/>
            <person name="Greer C."/>
            <person name="Whyte L.G."/>
        </authorList>
    </citation>
    <scope>NUCLEOTIDE SEQUENCE [LARGE SCALE GENOMIC DNA]</scope>
    <source>
        <strain evidence="2 3">S06.C</strain>
    </source>
</reference>
<dbReference type="CDD" id="cd06661">
    <property type="entry name" value="GGCT_like"/>
    <property type="match status" value="1"/>
</dbReference>
<dbReference type="InterPro" id="IPR009288">
    <property type="entry name" value="AIG2-like_dom"/>
</dbReference>